<gene>
    <name evidence="1" type="ORF">EYR41_001795</name>
</gene>
<evidence type="ECO:0000313" key="1">
    <source>
        <dbReference type="EMBL" id="TGJ74833.1"/>
    </source>
</evidence>
<proteinExistence type="predicted"/>
<evidence type="ECO:0000313" key="2">
    <source>
        <dbReference type="Proteomes" id="UP000297595"/>
    </source>
</evidence>
<accession>A0A7C8PH29</accession>
<reference evidence="1 2" key="1">
    <citation type="submission" date="2019-03" db="EMBL/GenBank/DDBJ databases">
        <title>Nematode-trapping fungi genome.</title>
        <authorList>
            <person name="Vidal-Diez De Ulzurrun G."/>
        </authorList>
    </citation>
    <scope>NUCLEOTIDE SEQUENCE [LARGE SCALE GENOMIC DNA]</scope>
    <source>
        <strain evidence="1 2">TWF154</strain>
    </source>
</reference>
<name>A0A7C8PH29_ORBOL</name>
<dbReference type="AlphaFoldDB" id="A0A7C8PH29"/>
<dbReference type="Proteomes" id="UP000297595">
    <property type="component" value="Unassembled WGS sequence"/>
</dbReference>
<organism evidence="1 2">
    <name type="scientific">Orbilia oligospora</name>
    <name type="common">Nematode-trapping fungus</name>
    <name type="synonym">Arthrobotrys oligospora</name>
    <dbReference type="NCBI Taxonomy" id="2813651"/>
    <lineage>
        <taxon>Eukaryota</taxon>
        <taxon>Fungi</taxon>
        <taxon>Dikarya</taxon>
        <taxon>Ascomycota</taxon>
        <taxon>Pezizomycotina</taxon>
        <taxon>Orbiliomycetes</taxon>
        <taxon>Orbiliales</taxon>
        <taxon>Orbiliaceae</taxon>
        <taxon>Orbilia</taxon>
    </lineage>
</organism>
<protein>
    <submittedName>
        <fullName evidence="1">Uncharacterized protein</fullName>
    </submittedName>
</protein>
<comment type="caution">
    <text evidence="1">The sequence shown here is derived from an EMBL/GenBank/DDBJ whole genome shotgun (WGS) entry which is preliminary data.</text>
</comment>
<sequence length="108" mass="12402">MSKRRGFYLKYFSKLSTNQSAFLPSRKRVQLKLIVNQIKTTIVAEDIYAIISGNIGIFIAITNWHTEDKFLSRRLLRKKPKTCSPSYSITPYTFANLLAIAQKSISLQ</sequence>
<dbReference type="EMBL" id="SOZJ01000001">
    <property type="protein sequence ID" value="TGJ74833.1"/>
    <property type="molecule type" value="Genomic_DNA"/>
</dbReference>